<protein>
    <submittedName>
        <fullName evidence="1">Uncharacterized protein</fullName>
    </submittedName>
</protein>
<comment type="caution">
    <text evidence="1">The sequence shown here is derived from an EMBL/GenBank/DDBJ whole genome shotgun (WGS) entry which is preliminary data.</text>
</comment>
<sequence length="136" mass="16224">MRWVWALFLFSLALAQGPTYEEWTKYLLSAPDYRLEQVLKGKWPYLEVLRKDRLRDYQGGATTPEAQAHEFYLPLSSLEATREVARDLRKAWQRFEERYYWRVITELNNPAFWFAYCLAGVKGPELNPPLPEFKLM</sequence>
<evidence type="ECO:0000313" key="2">
    <source>
        <dbReference type="Proteomes" id="UP000287155"/>
    </source>
</evidence>
<dbReference type="Proteomes" id="UP000287155">
    <property type="component" value="Unassembled WGS sequence"/>
</dbReference>
<dbReference type="EMBL" id="PEMJ01000362">
    <property type="protein sequence ID" value="RTI11066.1"/>
    <property type="molecule type" value="Genomic_DNA"/>
</dbReference>
<organism evidence="1 2">
    <name type="scientific">Thermus scotoductus</name>
    <dbReference type="NCBI Taxonomy" id="37636"/>
    <lineage>
        <taxon>Bacteria</taxon>
        <taxon>Thermotogati</taxon>
        <taxon>Deinococcota</taxon>
        <taxon>Deinococci</taxon>
        <taxon>Thermales</taxon>
        <taxon>Thermaceae</taxon>
        <taxon>Thermus</taxon>
    </lineage>
</organism>
<dbReference type="AlphaFoldDB" id="A0A430URW3"/>
<name>A0A430URW3_THESC</name>
<reference evidence="1 2" key="1">
    <citation type="journal article" date="2019" name="Extremophiles">
        <title>Biogeography of thermophiles and predominance of Thermus scotoductus in domestic water heaters.</title>
        <authorList>
            <person name="Wilpiszeski R.L."/>
            <person name="Zhang Z."/>
            <person name="House C.H."/>
        </authorList>
    </citation>
    <scope>NUCLEOTIDE SEQUENCE [LARGE SCALE GENOMIC DNA]</scope>
    <source>
        <strain evidence="1 2">14_S14</strain>
    </source>
</reference>
<feature type="non-terminal residue" evidence="1">
    <location>
        <position position="136"/>
    </location>
</feature>
<evidence type="ECO:0000313" key="1">
    <source>
        <dbReference type="EMBL" id="RTI11066.1"/>
    </source>
</evidence>
<proteinExistence type="predicted"/>
<gene>
    <name evidence="1" type="ORF">CSW27_13185</name>
</gene>
<accession>A0A430URW3</accession>